<dbReference type="Pfam" id="PF00069">
    <property type="entry name" value="Pkinase"/>
    <property type="match status" value="1"/>
</dbReference>
<keyword evidence="4" id="KW-0723">Serine/threonine-protein kinase</keyword>
<dbReference type="FunFam" id="1.10.510.10:FF:000945">
    <property type="entry name" value="Uncharacterized protein"/>
    <property type="match status" value="1"/>
</dbReference>
<organism evidence="6 7">
    <name type="scientific">Blepharisma stoltei</name>
    <dbReference type="NCBI Taxonomy" id="1481888"/>
    <lineage>
        <taxon>Eukaryota</taxon>
        <taxon>Sar</taxon>
        <taxon>Alveolata</taxon>
        <taxon>Ciliophora</taxon>
        <taxon>Postciliodesmatophora</taxon>
        <taxon>Heterotrichea</taxon>
        <taxon>Heterotrichida</taxon>
        <taxon>Blepharismidae</taxon>
        <taxon>Blepharisma</taxon>
    </lineage>
</organism>
<dbReference type="EMBL" id="CAJZBQ010000063">
    <property type="protein sequence ID" value="CAG9335900.1"/>
    <property type="molecule type" value="Genomic_DNA"/>
</dbReference>
<feature type="binding site" evidence="3">
    <location>
        <position position="161"/>
    </location>
    <ligand>
        <name>ATP</name>
        <dbReference type="ChEBI" id="CHEBI:30616"/>
    </ligand>
</feature>
<dbReference type="InterPro" id="IPR008271">
    <property type="entry name" value="Ser/Thr_kinase_AS"/>
</dbReference>
<dbReference type="PANTHER" id="PTHR24347">
    <property type="entry name" value="SERINE/THREONINE-PROTEIN KINASE"/>
    <property type="match status" value="1"/>
</dbReference>
<dbReference type="InterPro" id="IPR001849">
    <property type="entry name" value="PH_domain"/>
</dbReference>
<dbReference type="SMART" id="SM00220">
    <property type="entry name" value="S_TKc"/>
    <property type="match status" value="1"/>
</dbReference>
<gene>
    <name evidence="6" type="ORF">BSTOLATCC_MIC65219</name>
</gene>
<evidence type="ECO:0000259" key="5">
    <source>
        <dbReference type="PROSITE" id="PS50011"/>
    </source>
</evidence>
<evidence type="ECO:0000313" key="6">
    <source>
        <dbReference type="EMBL" id="CAG9335900.1"/>
    </source>
</evidence>
<keyword evidence="4" id="KW-0418">Kinase</keyword>
<dbReference type="SUPFAM" id="SSF50729">
    <property type="entry name" value="PH domain-like"/>
    <property type="match status" value="1"/>
</dbReference>
<dbReference type="PROSITE" id="PS00108">
    <property type="entry name" value="PROTEIN_KINASE_ST"/>
    <property type="match status" value="1"/>
</dbReference>
<dbReference type="Proteomes" id="UP001162131">
    <property type="component" value="Unassembled WGS sequence"/>
</dbReference>
<evidence type="ECO:0000256" key="2">
    <source>
        <dbReference type="ARBA" id="ARBA00022840"/>
    </source>
</evidence>
<keyword evidence="1 3" id="KW-0547">Nucleotide-binding</keyword>
<dbReference type="Gene3D" id="1.10.510.10">
    <property type="entry name" value="Transferase(Phosphotransferase) domain 1"/>
    <property type="match status" value="1"/>
</dbReference>
<accession>A0AAU9KJG0</accession>
<keyword evidence="2 3" id="KW-0067">ATP-binding</keyword>
<dbReference type="AlphaFoldDB" id="A0AAU9KJG0"/>
<evidence type="ECO:0000256" key="3">
    <source>
        <dbReference type="PROSITE-ProRule" id="PRU10141"/>
    </source>
</evidence>
<keyword evidence="7" id="KW-1185">Reference proteome</keyword>
<keyword evidence="4" id="KW-0808">Transferase</keyword>
<evidence type="ECO:0000256" key="1">
    <source>
        <dbReference type="ARBA" id="ARBA00022741"/>
    </source>
</evidence>
<dbReference type="Gene3D" id="3.30.200.20">
    <property type="entry name" value="Phosphorylase Kinase, domain 1"/>
    <property type="match status" value="1"/>
</dbReference>
<dbReference type="PROSITE" id="PS00107">
    <property type="entry name" value="PROTEIN_KINASE_ATP"/>
    <property type="match status" value="1"/>
</dbReference>
<comment type="similarity">
    <text evidence="4">Belongs to the protein kinase superfamily.</text>
</comment>
<dbReference type="InterPro" id="IPR011009">
    <property type="entry name" value="Kinase-like_dom_sf"/>
</dbReference>
<dbReference type="InterPro" id="IPR000719">
    <property type="entry name" value="Prot_kinase_dom"/>
</dbReference>
<dbReference type="SMART" id="SM00233">
    <property type="entry name" value="PH"/>
    <property type="match status" value="1"/>
</dbReference>
<evidence type="ECO:0000256" key="4">
    <source>
        <dbReference type="RuleBase" id="RU000304"/>
    </source>
</evidence>
<comment type="caution">
    <text evidence="6">The sequence shown here is derived from an EMBL/GenBank/DDBJ whole genome shotgun (WGS) entry which is preliminary data.</text>
</comment>
<feature type="domain" description="Protein kinase" evidence="5">
    <location>
        <begin position="132"/>
        <end position="389"/>
    </location>
</feature>
<dbReference type="GO" id="GO:0005524">
    <property type="term" value="F:ATP binding"/>
    <property type="evidence" value="ECO:0007669"/>
    <property type="project" value="UniProtKB-UniRule"/>
</dbReference>
<dbReference type="FunFam" id="3.30.200.20:FF:000042">
    <property type="entry name" value="Aurora kinase A"/>
    <property type="match status" value="1"/>
</dbReference>
<protein>
    <recommendedName>
        <fullName evidence="5">Protein kinase domain-containing protein</fullName>
    </recommendedName>
</protein>
<dbReference type="CDD" id="cd05117">
    <property type="entry name" value="STKc_CAMK"/>
    <property type="match status" value="1"/>
</dbReference>
<proteinExistence type="inferred from homology"/>
<evidence type="ECO:0000313" key="7">
    <source>
        <dbReference type="Proteomes" id="UP001162131"/>
    </source>
</evidence>
<reference evidence="6" key="1">
    <citation type="submission" date="2021-09" db="EMBL/GenBank/DDBJ databases">
        <authorList>
            <consortium name="AG Swart"/>
            <person name="Singh M."/>
            <person name="Singh A."/>
            <person name="Seah K."/>
            <person name="Emmerich C."/>
        </authorList>
    </citation>
    <scope>NUCLEOTIDE SEQUENCE</scope>
    <source>
        <strain evidence="6">ATCC30299</strain>
    </source>
</reference>
<name>A0AAU9KJG0_9CILI</name>
<dbReference type="SUPFAM" id="SSF56112">
    <property type="entry name" value="Protein kinase-like (PK-like)"/>
    <property type="match status" value="1"/>
</dbReference>
<dbReference type="GO" id="GO:0004674">
    <property type="term" value="F:protein serine/threonine kinase activity"/>
    <property type="evidence" value="ECO:0007669"/>
    <property type="project" value="UniProtKB-KW"/>
</dbReference>
<dbReference type="InterPro" id="IPR017441">
    <property type="entry name" value="Protein_kinase_ATP_BS"/>
</dbReference>
<sequence length="478" mass="54914">MLSSIFSKVESLTESHFWSPHENHDREDLGEIVYQGTLSRQNPSGGLRLETYYLTSKKLIYFQNSNGLTKYSNLSWKVIEPFVEEEASRRYGFCISYGKKCKYFYTKSSDDLDKWLNHLSFSAIMTDIENDYLFQKQIGTGSFAAVYLAKDLDSKKSFAIKSINKVVIQRNKRNLDQIIREIEIMRQIDHPNIAKLYKIYESETHVHLVLEYVAGGTLLQRLTTKGPFSEEKSAKFIEKFLKVLRYLCQNNIVHRDIKPENILMTDENKDTSFKLIDFGLACVYTGNLTSSCGSPGYVAPEILRKIPYDPKVDVFSAGIILYIILSGRAPFSAGSPKETLVKNRECFITFSEKYWGNVSRQAINVVLRLTQPNPLLRPTAKEALAYEWFRWKSNENMLLKSTPTSFSGVWSNLPTNPSPVDTSKKGLSSNRSVRMFPFLGEKNRISMKKFNNPKLAKKISMDLRREIETPKIKVKIHS</sequence>
<dbReference type="PROSITE" id="PS50011">
    <property type="entry name" value="PROTEIN_KINASE_DOM"/>
    <property type="match status" value="1"/>
</dbReference>